<evidence type="ECO:0000313" key="5">
    <source>
        <dbReference type="Proteomes" id="UP000632222"/>
    </source>
</evidence>
<feature type="chain" id="PRO_5047203126" evidence="3">
    <location>
        <begin position="21"/>
        <end position="614"/>
    </location>
</feature>
<sequence length="614" mass="68205">MKKTPLLSLLTFLLALPACNQISPLPVAGTIQKEAAGPLIKLINTNKARYLPGETVTLYVDLTNTTSSTFSGSVSLYFRSLGRSAGADQAQNISNLAPGASTTLTFTWTPPSTDFKGYLVESWVRNAAGNILDNGSVAVDVSSNWTKFPRYGYVSEFGSGLDAGNLMWRMKNYHINAVQFYDWQWQHHRPYSANSSWKEMANRDVLGSTVTALIDSGHSFNMLAMNYNLIGGGYDNYWSDGSGAQVGWGLFKNDHASTPADQDLHPLPAGWATQKLYQFNPANTNWQTYIFNEEKKVFNNFAFDGWHIDSLGDRGPLWTWDHQPVDLKSTFVPFINAAKTNLQKRMVFNNVATYGLDDTALSASVDVVYTELWDDSFSDDYADFNTIADRIRAKTSKGIVFPAYMNRDYCNSTPDGTTRFFNTPSILLTNAAIFASGATHLELGDGENLLCTEYFPNKKLQMSSELKNAQLDFYTFQTAYENLLMDGAQTSTLRTDVTGVPSSTTGAAGAVWKLRKQKTGFDILHLINFKNNLSSKWRDNTASYPVPTVLNNLPIKMYYSGSLASGKTLWVASPDRDHGKAYNVSYTQGADSGGKYVSFTVPSLKYWTMAYLER</sequence>
<dbReference type="InterPro" id="IPR025092">
    <property type="entry name" value="Glyco_hydro_66"/>
</dbReference>
<dbReference type="Gene3D" id="2.60.40.1180">
    <property type="entry name" value="Golgi alpha-mannosidase II"/>
    <property type="match status" value="1"/>
</dbReference>
<organism evidence="4 5">
    <name type="scientific">Deinococcus roseus</name>
    <dbReference type="NCBI Taxonomy" id="392414"/>
    <lineage>
        <taxon>Bacteria</taxon>
        <taxon>Thermotogati</taxon>
        <taxon>Deinococcota</taxon>
        <taxon>Deinococci</taxon>
        <taxon>Deinococcales</taxon>
        <taxon>Deinococcaceae</taxon>
        <taxon>Deinococcus</taxon>
    </lineage>
</organism>
<evidence type="ECO:0000256" key="1">
    <source>
        <dbReference type="ARBA" id="ARBA00010837"/>
    </source>
</evidence>
<comment type="similarity">
    <text evidence="1">Belongs to the glycosyl hydrolase 66 family.</text>
</comment>
<dbReference type="Gene3D" id="2.60.40.10">
    <property type="entry name" value="Immunoglobulins"/>
    <property type="match status" value="1"/>
</dbReference>
<name>A0ABQ2D8B0_9DEIO</name>
<protein>
    <submittedName>
        <fullName evidence="4">Cycloisomaltooligosaccharide glucanotransferase</fullName>
    </submittedName>
</protein>
<gene>
    <name evidence="4" type="ORF">GCM10008938_36780</name>
</gene>
<dbReference type="RefSeq" id="WP_189005149.1">
    <property type="nucleotide sequence ID" value="NZ_BMOD01000017.1"/>
</dbReference>
<dbReference type="EMBL" id="BMOD01000017">
    <property type="protein sequence ID" value="GGJ47412.1"/>
    <property type="molecule type" value="Genomic_DNA"/>
</dbReference>
<dbReference type="Pfam" id="PF13199">
    <property type="entry name" value="Glyco_hydro_66"/>
    <property type="match status" value="1"/>
</dbReference>
<feature type="signal peptide" evidence="3">
    <location>
        <begin position="1"/>
        <end position="20"/>
    </location>
</feature>
<evidence type="ECO:0000313" key="4">
    <source>
        <dbReference type="EMBL" id="GGJ47412.1"/>
    </source>
</evidence>
<dbReference type="InterPro" id="IPR013783">
    <property type="entry name" value="Ig-like_fold"/>
</dbReference>
<keyword evidence="2 3" id="KW-0732">Signal</keyword>
<evidence type="ECO:0000256" key="2">
    <source>
        <dbReference type="ARBA" id="ARBA00022729"/>
    </source>
</evidence>
<accession>A0ABQ2D8B0</accession>
<dbReference type="InterPro" id="IPR013780">
    <property type="entry name" value="Glyco_hydro_b"/>
</dbReference>
<dbReference type="Gene3D" id="3.20.20.80">
    <property type="entry name" value="Glycosidases"/>
    <property type="match status" value="1"/>
</dbReference>
<comment type="caution">
    <text evidence="4">The sequence shown here is derived from an EMBL/GenBank/DDBJ whole genome shotgun (WGS) entry which is preliminary data.</text>
</comment>
<reference evidence="5" key="1">
    <citation type="journal article" date="2019" name="Int. J. Syst. Evol. Microbiol.">
        <title>The Global Catalogue of Microorganisms (GCM) 10K type strain sequencing project: providing services to taxonomists for standard genome sequencing and annotation.</title>
        <authorList>
            <consortium name="The Broad Institute Genomics Platform"/>
            <consortium name="The Broad Institute Genome Sequencing Center for Infectious Disease"/>
            <person name="Wu L."/>
            <person name="Ma J."/>
        </authorList>
    </citation>
    <scope>NUCLEOTIDE SEQUENCE [LARGE SCALE GENOMIC DNA]</scope>
    <source>
        <strain evidence="5">JCM 14370</strain>
    </source>
</reference>
<dbReference type="CDD" id="cd14745">
    <property type="entry name" value="GH66"/>
    <property type="match status" value="1"/>
</dbReference>
<keyword evidence="5" id="KW-1185">Reference proteome</keyword>
<dbReference type="Proteomes" id="UP000632222">
    <property type="component" value="Unassembled WGS sequence"/>
</dbReference>
<evidence type="ECO:0000256" key="3">
    <source>
        <dbReference type="SAM" id="SignalP"/>
    </source>
</evidence>
<proteinExistence type="inferred from homology"/>